<keyword evidence="2" id="KW-1185">Reference proteome</keyword>
<name>A0AAE0XDK1_9GAST</name>
<evidence type="ECO:0000313" key="1">
    <source>
        <dbReference type="EMBL" id="KAK3690845.1"/>
    </source>
</evidence>
<sequence>MHRADSVEHLYNQLFMMNMRNDTTCTGRVKPLQHHIFYAWIALPTKSHPIMSVQLTFLPEDHTALGFPMKDRSRLTTITIPMVADSGCQSSIIPLHSALAMGINKADIIPVKLTMCGAIKEDLGVESGIIARACTSDAVGTNRSSKLMIYVSAKMEKAFNCREALITLGAIHADIAEIPASWPQDLRIRRIL</sequence>
<protein>
    <submittedName>
        <fullName evidence="1">Uncharacterized protein</fullName>
    </submittedName>
</protein>
<accession>A0AAE0XDK1</accession>
<comment type="caution">
    <text evidence="1">The sequence shown here is derived from an EMBL/GenBank/DDBJ whole genome shotgun (WGS) entry which is preliminary data.</text>
</comment>
<organism evidence="1 2">
    <name type="scientific">Elysia crispata</name>
    <name type="common">lettuce slug</name>
    <dbReference type="NCBI Taxonomy" id="231223"/>
    <lineage>
        <taxon>Eukaryota</taxon>
        <taxon>Metazoa</taxon>
        <taxon>Spiralia</taxon>
        <taxon>Lophotrochozoa</taxon>
        <taxon>Mollusca</taxon>
        <taxon>Gastropoda</taxon>
        <taxon>Heterobranchia</taxon>
        <taxon>Euthyneura</taxon>
        <taxon>Panpulmonata</taxon>
        <taxon>Sacoglossa</taxon>
        <taxon>Placobranchoidea</taxon>
        <taxon>Plakobranchidae</taxon>
        <taxon>Elysia</taxon>
    </lineage>
</organism>
<dbReference type="Proteomes" id="UP001283361">
    <property type="component" value="Unassembled WGS sequence"/>
</dbReference>
<dbReference type="EMBL" id="JAWDGP010008106">
    <property type="protein sequence ID" value="KAK3690845.1"/>
    <property type="molecule type" value="Genomic_DNA"/>
</dbReference>
<evidence type="ECO:0000313" key="2">
    <source>
        <dbReference type="Proteomes" id="UP001283361"/>
    </source>
</evidence>
<proteinExistence type="predicted"/>
<gene>
    <name evidence="1" type="ORF">RRG08_021544</name>
</gene>
<reference evidence="1" key="1">
    <citation type="journal article" date="2023" name="G3 (Bethesda)">
        <title>A reference genome for the long-term kleptoplast-retaining sea slug Elysia crispata morphotype clarki.</title>
        <authorList>
            <person name="Eastman K.E."/>
            <person name="Pendleton A.L."/>
            <person name="Shaikh M.A."/>
            <person name="Suttiyut T."/>
            <person name="Ogas R."/>
            <person name="Tomko P."/>
            <person name="Gavelis G."/>
            <person name="Widhalm J.R."/>
            <person name="Wisecaver J.H."/>
        </authorList>
    </citation>
    <scope>NUCLEOTIDE SEQUENCE</scope>
    <source>
        <strain evidence="1">ECLA1</strain>
    </source>
</reference>
<dbReference type="AlphaFoldDB" id="A0AAE0XDK1"/>